<keyword evidence="2" id="KW-1185">Reference proteome</keyword>
<sequence length="152" mass="16895">MPPEILENVIKNALKRAHSWISNGEILKSVWSLVTNGYVECSNDCPKIDECHMIVEDGCCKRCKGCIYNGIYHPSHTEWASTNSPCTVLRCEAGVITESDLHCYTPCANPLPPEPGKCCSTCPGWIVSIGKQVKEDILLHPSVRKKDNCIFM</sequence>
<protein>
    <submittedName>
        <fullName evidence="1">Uncharacterized protein</fullName>
    </submittedName>
</protein>
<dbReference type="Proteomes" id="UP001162164">
    <property type="component" value="Unassembled WGS sequence"/>
</dbReference>
<proteinExistence type="predicted"/>
<dbReference type="EMBL" id="JAPWTJ010001312">
    <property type="protein sequence ID" value="KAJ8972671.1"/>
    <property type="molecule type" value="Genomic_DNA"/>
</dbReference>
<reference evidence="1" key="1">
    <citation type="journal article" date="2023" name="Insect Mol. Biol.">
        <title>Genome sequencing provides insights into the evolution of gene families encoding plant cell wall-degrading enzymes in longhorned beetles.</title>
        <authorList>
            <person name="Shin N.R."/>
            <person name="Okamura Y."/>
            <person name="Kirsch R."/>
            <person name="Pauchet Y."/>
        </authorList>
    </citation>
    <scope>NUCLEOTIDE SEQUENCE</scope>
    <source>
        <strain evidence="1">MMC_N1</strain>
    </source>
</reference>
<name>A0ABQ9J4H1_9CUCU</name>
<comment type="caution">
    <text evidence="1">The sequence shown here is derived from an EMBL/GenBank/DDBJ whole genome shotgun (WGS) entry which is preliminary data.</text>
</comment>
<accession>A0ABQ9J4H1</accession>
<dbReference type="SUPFAM" id="SSF57603">
    <property type="entry name" value="FnI-like domain"/>
    <property type="match status" value="1"/>
</dbReference>
<organism evidence="1 2">
    <name type="scientific">Molorchus minor</name>
    <dbReference type="NCBI Taxonomy" id="1323400"/>
    <lineage>
        <taxon>Eukaryota</taxon>
        <taxon>Metazoa</taxon>
        <taxon>Ecdysozoa</taxon>
        <taxon>Arthropoda</taxon>
        <taxon>Hexapoda</taxon>
        <taxon>Insecta</taxon>
        <taxon>Pterygota</taxon>
        <taxon>Neoptera</taxon>
        <taxon>Endopterygota</taxon>
        <taxon>Coleoptera</taxon>
        <taxon>Polyphaga</taxon>
        <taxon>Cucujiformia</taxon>
        <taxon>Chrysomeloidea</taxon>
        <taxon>Cerambycidae</taxon>
        <taxon>Lamiinae</taxon>
        <taxon>Monochamini</taxon>
        <taxon>Molorchus</taxon>
    </lineage>
</organism>
<evidence type="ECO:0000313" key="2">
    <source>
        <dbReference type="Proteomes" id="UP001162164"/>
    </source>
</evidence>
<gene>
    <name evidence="1" type="ORF">NQ317_006391</name>
</gene>
<evidence type="ECO:0000313" key="1">
    <source>
        <dbReference type="EMBL" id="KAJ8972671.1"/>
    </source>
</evidence>